<name>A0A2T6ZB46_TUBBO</name>
<keyword evidence="1" id="KW-0677">Repeat</keyword>
<dbReference type="Proteomes" id="UP000244722">
    <property type="component" value="Unassembled WGS sequence"/>
</dbReference>
<comment type="caution">
    <text evidence="5">The sequence shown here is derived from an EMBL/GenBank/DDBJ whole genome shotgun (WGS) entry which is preliminary data.</text>
</comment>
<dbReference type="PROSITE" id="PS50088">
    <property type="entry name" value="ANK_REPEAT"/>
    <property type="match status" value="1"/>
</dbReference>
<dbReference type="InterPro" id="IPR036770">
    <property type="entry name" value="Ankyrin_rpt-contain_sf"/>
</dbReference>
<dbReference type="PROSITE" id="PS50297">
    <property type="entry name" value="ANK_REP_REGION"/>
    <property type="match status" value="1"/>
</dbReference>
<evidence type="ECO:0000256" key="4">
    <source>
        <dbReference type="SAM" id="MobiDB-lite"/>
    </source>
</evidence>
<dbReference type="InterPro" id="IPR002110">
    <property type="entry name" value="Ankyrin_rpt"/>
</dbReference>
<keyword evidence="2 3" id="KW-0040">ANK repeat</keyword>
<dbReference type="SMART" id="SM00248">
    <property type="entry name" value="ANK"/>
    <property type="match status" value="3"/>
</dbReference>
<dbReference type="Pfam" id="PF12796">
    <property type="entry name" value="Ank_2"/>
    <property type="match status" value="1"/>
</dbReference>
<dbReference type="AlphaFoldDB" id="A0A2T6ZB46"/>
<evidence type="ECO:0000313" key="5">
    <source>
        <dbReference type="EMBL" id="PUU72718.1"/>
    </source>
</evidence>
<feature type="repeat" description="ANK" evidence="3">
    <location>
        <begin position="86"/>
        <end position="109"/>
    </location>
</feature>
<dbReference type="PANTHER" id="PTHR24198">
    <property type="entry name" value="ANKYRIN REPEAT AND PROTEIN KINASE DOMAIN-CONTAINING PROTEIN"/>
    <property type="match status" value="1"/>
</dbReference>
<evidence type="ECO:0000313" key="6">
    <source>
        <dbReference type="Proteomes" id="UP000244722"/>
    </source>
</evidence>
<evidence type="ECO:0000256" key="1">
    <source>
        <dbReference type="ARBA" id="ARBA00022737"/>
    </source>
</evidence>
<dbReference type="OrthoDB" id="341259at2759"/>
<gene>
    <name evidence="5" type="ORF">B9Z19DRAFT_1167090</name>
</gene>
<keyword evidence="6" id="KW-1185">Reference proteome</keyword>
<dbReference type="PANTHER" id="PTHR24198:SF165">
    <property type="entry name" value="ANKYRIN REPEAT-CONTAINING PROTEIN-RELATED"/>
    <property type="match status" value="1"/>
</dbReference>
<accession>A0A2T6ZB46</accession>
<protein>
    <submittedName>
        <fullName evidence="5">Ankyrin repeat-containing domain protein</fullName>
    </submittedName>
</protein>
<dbReference type="EMBL" id="NESQ01000477">
    <property type="protein sequence ID" value="PUU72718.1"/>
    <property type="molecule type" value="Genomic_DNA"/>
</dbReference>
<evidence type="ECO:0000256" key="2">
    <source>
        <dbReference type="ARBA" id="ARBA00023043"/>
    </source>
</evidence>
<dbReference type="SUPFAM" id="SSF48403">
    <property type="entry name" value="Ankyrin repeat"/>
    <property type="match status" value="1"/>
</dbReference>
<evidence type="ECO:0000256" key="3">
    <source>
        <dbReference type="PROSITE-ProRule" id="PRU00023"/>
    </source>
</evidence>
<feature type="region of interest" description="Disordered" evidence="4">
    <location>
        <begin position="209"/>
        <end position="261"/>
    </location>
</feature>
<proteinExistence type="predicted"/>
<organism evidence="5 6">
    <name type="scientific">Tuber borchii</name>
    <name type="common">White truffle</name>
    <dbReference type="NCBI Taxonomy" id="42251"/>
    <lineage>
        <taxon>Eukaryota</taxon>
        <taxon>Fungi</taxon>
        <taxon>Dikarya</taxon>
        <taxon>Ascomycota</taxon>
        <taxon>Pezizomycotina</taxon>
        <taxon>Pezizomycetes</taxon>
        <taxon>Pezizales</taxon>
        <taxon>Tuberaceae</taxon>
        <taxon>Tuber</taxon>
    </lineage>
</organism>
<dbReference type="Gene3D" id="1.25.40.20">
    <property type="entry name" value="Ankyrin repeat-containing domain"/>
    <property type="match status" value="1"/>
</dbReference>
<dbReference type="STRING" id="42251.A0A2T6ZB46"/>
<sequence>MKMLLRRKDVIPSTVDKGGRTPLSWAAQHGIKDMVKTVLKWKDIAPDTADEGGRTPLSWAAGNGNGCNVKMLLKREDVTPDTADKDGRTPLSWAVENGDWDTVKMLLKRKDVSPDTADKDGRTPPWYIKSQNQSFLRSRNLLRSRSRNLRGLFWEREHVAPDTTGKGGQAPPPCAEERRPVGVVGMLPERCTVGQDTVVTDLTDQTALTQTSQTQHGAAIKQGLKDQDSVPQAAGSSSSTDLPPSCVPRAIQHPSKRIGSH</sequence>
<reference evidence="5 6" key="1">
    <citation type="submission" date="2017-04" db="EMBL/GenBank/DDBJ databases">
        <title>Draft genome sequence of Tuber borchii Vittad., a whitish edible truffle.</title>
        <authorList>
            <consortium name="DOE Joint Genome Institute"/>
            <person name="Murat C."/>
            <person name="Kuo A."/>
            <person name="Barry K.W."/>
            <person name="Clum A."/>
            <person name="Dockter R.B."/>
            <person name="Fauchery L."/>
            <person name="Iotti M."/>
            <person name="Kohler A."/>
            <person name="Labutti K."/>
            <person name="Lindquist E.A."/>
            <person name="Lipzen A."/>
            <person name="Ohm R.A."/>
            <person name="Wang M."/>
            <person name="Grigoriev I.V."/>
            <person name="Zambonelli A."/>
            <person name="Martin F.M."/>
        </authorList>
    </citation>
    <scope>NUCLEOTIDE SEQUENCE [LARGE SCALE GENOMIC DNA]</scope>
    <source>
        <strain evidence="5 6">Tbo3840</strain>
    </source>
</reference>